<proteinExistence type="predicted"/>
<accession>A0A7S2XVT0</accession>
<name>A0A7S2XVT0_9STRA</name>
<evidence type="ECO:0000313" key="1">
    <source>
        <dbReference type="EMBL" id="CAD9861140.1"/>
    </source>
</evidence>
<reference evidence="1" key="1">
    <citation type="submission" date="2021-01" db="EMBL/GenBank/DDBJ databases">
        <authorList>
            <person name="Corre E."/>
            <person name="Pelletier E."/>
            <person name="Niang G."/>
            <person name="Scheremetjew M."/>
            <person name="Finn R."/>
            <person name="Kale V."/>
            <person name="Holt S."/>
            <person name="Cochrane G."/>
            <person name="Meng A."/>
            <person name="Brown T."/>
            <person name="Cohen L."/>
        </authorList>
    </citation>
    <scope>NUCLEOTIDE SEQUENCE</scope>
    <source>
        <strain evidence="1">CCMP1661</strain>
    </source>
</reference>
<dbReference type="EMBL" id="HBHR01007466">
    <property type="protein sequence ID" value="CAD9861140.1"/>
    <property type="molecule type" value="Transcribed_RNA"/>
</dbReference>
<organism evidence="1">
    <name type="scientific">Fibrocapsa japonica</name>
    <dbReference type="NCBI Taxonomy" id="94617"/>
    <lineage>
        <taxon>Eukaryota</taxon>
        <taxon>Sar</taxon>
        <taxon>Stramenopiles</taxon>
        <taxon>Ochrophyta</taxon>
        <taxon>Raphidophyceae</taxon>
        <taxon>Chattonellales</taxon>
        <taxon>Chattonellaceae</taxon>
        <taxon>Fibrocapsa</taxon>
    </lineage>
</organism>
<protein>
    <submittedName>
        <fullName evidence="1">Uncharacterized protein</fullName>
    </submittedName>
</protein>
<gene>
    <name evidence="1" type="ORF">FJAP1339_LOCUS3662</name>
</gene>
<dbReference type="AlphaFoldDB" id="A0A7S2XVT0"/>
<sequence>MATANSGADGGKLVSLPLTHPMLSLAMLVRAGRPQQALQWVSAFEPALHGQLALFLESHGLVDQVLSCPFLTGLSPSLYHDLCLKHNKPDLAKSVKIYATKVSG</sequence>